<reference evidence="4" key="1">
    <citation type="journal article" date="2019" name="Int. J. Syst. Evol. Microbiol.">
        <title>The Global Catalogue of Microorganisms (GCM) 10K type strain sequencing project: providing services to taxonomists for standard genome sequencing and annotation.</title>
        <authorList>
            <consortium name="The Broad Institute Genomics Platform"/>
            <consortium name="The Broad Institute Genome Sequencing Center for Infectious Disease"/>
            <person name="Wu L."/>
            <person name="Ma J."/>
        </authorList>
    </citation>
    <scope>NUCLEOTIDE SEQUENCE [LARGE SCALE GENOMIC DNA]</scope>
    <source>
        <strain evidence="4">LMG 24813</strain>
    </source>
</reference>
<feature type="signal peptide" evidence="2">
    <location>
        <begin position="1"/>
        <end position="27"/>
    </location>
</feature>
<dbReference type="PANTHER" id="PTHR42928">
    <property type="entry name" value="TRICARBOXYLATE-BINDING PROTEIN"/>
    <property type="match status" value="1"/>
</dbReference>
<dbReference type="Pfam" id="PF03401">
    <property type="entry name" value="TctC"/>
    <property type="match status" value="1"/>
</dbReference>
<dbReference type="InterPro" id="IPR005064">
    <property type="entry name" value="BUG"/>
</dbReference>
<keyword evidence="4" id="KW-1185">Reference proteome</keyword>
<comment type="similarity">
    <text evidence="1">Belongs to the UPF0065 (bug) family.</text>
</comment>
<dbReference type="PANTHER" id="PTHR42928:SF5">
    <property type="entry name" value="BLR1237 PROTEIN"/>
    <property type="match status" value="1"/>
</dbReference>
<keyword evidence="2" id="KW-0732">Signal</keyword>
<evidence type="ECO:0000256" key="2">
    <source>
        <dbReference type="SAM" id="SignalP"/>
    </source>
</evidence>
<sequence>MKRRIFFGALGALCCATAAIVALPAQAQRGNVLNLVVPYPAGGGTDFFARTVAPRMGIALKQTVVVENKPGASGMIAATAVAHNMPADGNTVLLGDTGTYALNPSLYKNLAYNVQKDLAPVGMTARFAYLLVVNPKLLPQVTDVKSLIAEVDKHPDGLYYASPGIGTPHHLVTETFKNQLHLKLTAVVYKGGAPAMQDVIAGQVPLMFLDLATAQQQVRAGTLRAIATASEHRLPQFPKVPTLAESGLPGFSAYAWQGLTVRAGTSKQAIDRINAAYQFAVSDPAVREKLLHAGIEVQTSTPEAFGAYIKSETKRWGDVIRANHISLQ</sequence>
<dbReference type="CDD" id="cd13578">
    <property type="entry name" value="PBP2_Bug27"/>
    <property type="match status" value="1"/>
</dbReference>
<evidence type="ECO:0000313" key="4">
    <source>
        <dbReference type="Proteomes" id="UP001595848"/>
    </source>
</evidence>
<protein>
    <submittedName>
        <fullName evidence="3">Bug family tripartite tricarboxylate transporter substrate binding protein</fullName>
    </submittedName>
</protein>
<feature type="chain" id="PRO_5046438320" evidence="2">
    <location>
        <begin position="28"/>
        <end position="328"/>
    </location>
</feature>
<name>A0ABV8NY00_9BURK</name>
<gene>
    <name evidence="3" type="ORF">ACFOY1_05310</name>
</gene>
<organism evidence="3 4">
    <name type="scientific">Candidimonas humi</name>
    <dbReference type="NCBI Taxonomy" id="683355"/>
    <lineage>
        <taxon>Bacteria</taxon>
        <taxon>Pseudomonadati</taxon>
        <taxon>Pseudomonadota</taxon>
        <taxon>Betaproteobacteria</taxon>
        <taxon>Burkholderiales</taxon>
        <taxon>Alcaligenaceae</taxon>
        <taxon>Candidimonas</taxon>
    </lineage>
</organism>
<evidence type="ECO:0000313" key="3">
    <source>
        <dbReference type="EMBL" id="MFC4200367.1"/>
    </source>
</evidence>
<proteinExistence type="inferred from homology"/>
<dbReference type="Proteomes" id="UP001595848">
    <property type="component" value="Unassembled WGS sequence"/>
</dbReference>
<dbReference type="PIRSF" id="PIRSF017082">
    <property type="entry name" value="YflP"/>
    <property type="match status" value="1"/>
</dbReference>
<accession>A0ABV8NY00</accession>
<dbReference type="EMBL" id="JBHSBV010000002">
    <property type="protein sequence ID" value="MFC4200367.1"/>
    <property type="molecule type" value="Genomic_DNA"/>
</dbReference>
<comment type="caution">
    <text evidence="3">The sequence shown here is derived from an EMBL/GenBank/DDBJ whole genome shotgun (WGS) entry which is preliminary data.</text>
</comment>
<evidence type="ECO:0000256" key="1">
    <source>
        <dbReference type="ARBA" id="ARBA00006987"/>
    </source>
</evidence>
<dbReference type="RefSeq" id="WP_217964373.1">
    <property type="nucleotide sequence ID" value="NZ_JAHTBN010000003.1"/>
</dbReference>